<dbReference type="Proteomes" id="UP001519296">
    <property type="component" value="Unassembled WGS sequence"/>
</dbReference>
<protein>
    <submittedName>
        <fullName evidence="1">TIGR04197 family type VII secretion effector</fullName>
    </submittedName>
</protein>
<dbReference type="RefSeq" id="WP_209627413.1">
    <property type="nucleotide sequence ID" value="NZ_PRDG01000002.1"/>
</dbReference>
<evidence type="ECO:0000313" key="2">
    <source>
        <dbReference type="Proteomes" id="UP001519296"/>
    </source>
</evidence>
<keyword evidence="2" id="KW-1185">Reference proteome</keyword>
<evidence type="ECO:0000313" key="1">
    <source>
        <dbReference type="EMBL" id="MBP2622981.1"/>
    </source>
</evidence>
<organism evidence="1 2">
    <name type="scientific">Streptococcus oricebi</name>
    <dbReference type="NCBI Taxonomy" id="1547447"/>
    <lineage>
        <taxon>Bacteria</taxon>
        <taxon>Bacillati</taxon>
        <taxon>Bacillota</taxon>
        <taxon>Bacilli</taxon>
        <taxon>Lactobacillales</taxon>
        <taxon>Streptococcaceae</taxon>
        <taxon>Streptococcus</taxon>
    </lineage>
</organism>
<reference evidence="1 2" key="1">
    <citation type="submission" date="2018-02" db="EMBL/GenBank/DDBJ databases">
        <title>Draft genome sequence of Streptococcus oricebi CCUG 70868T type strain.</title>
        <authorList>
            <person name="Mendez V."/>
            <person name="Salva-Serra F."/>
            <person name="Jaen-Luchoro D."/>
            <person name="Gonzales-Siles L."/>
            <person name="Karlsson R."/>
            <person name="Engstrom-Jakobsson H."/>
            <person name="Busquets A."/>
            <person name="Gomila M."/>
            <person name="Pineiro-Iglesias B."/>
            <person name="Bennasar-Figueras A."/>
            <person name="Seeger M."/>
            <person name="Moore E."/>
        </authorList>
    </citation>
    <scope>NUCLEOTIDE SEQUENCE [LARGE SCALE GENOMIC DNA]</scope>
    <source>
        <strain evidence="1 2">CCUG 70868</strain>
    </source>
</reference>
<comment type="caution">
    <text evidence="1">The sequence shown here is derived from an EMBL/GenBank/DDBJ whole genome shotgun (WGS) entry which is preliminary data.</text>
</comment>
<accession>A0ABS5B2B2</accession>
<gene>
    <name evidence="1" type="ORF">C4K46_03400</name>
</gene>
<sequence>MAQIKSSPVAAQAAIQELVGVDTTGKQNQRVEFSYSSDIAGMENARQTTNTMLEAVANFSQATLSQANKFPEIAQVMAKRDVEESKRWEK</sequence>
<dbReference type="EMBL" id="PRDG01000002">
    <property type="protein sequence ID" value="MBP2622981.1"/>
    <property type="molecule type" value="Genomic_DNA"/>
</dbReference>
<name>A0ABS5B2B2_9STRE</name>
<proteinExistence type="predicted"/>